<evidence type="ECO:0008006" key="4">
    <source>
        <dbReference type="Google" id="ProtNLM"/>
    </source>
</evidence>
<proteinExistence type="predicted"/>
<evidence type="ECO:0000313" key="2">
    <source>
        <dbReference type="EMBL" id="AKY02985.1"/>
    </source>
</evidence>
<keyword evidence="3" id="KW-1185">Reference proteome</keyword>
<accession>A0A0K1Y798</accession>
<gene>
    <name evidence="2" type="ORF">SEA_DANTE_74</name>
</gene>
<dbReference type="GeneID" id="26639212"/>
<sequence length="124" mass="13974">MANLPWIRLQTTMFEHPKVLNLKEDKQWRAIVAHLEAMTYTGRHALAGYVPKTAVRLLHIQQSDVNRLVSEGLWSPAPGGWQINGWDEYQLADAEALARSEKAKKAAAARWDRRNGKEGDATAI</sequence>
<feature type="region of interest" description="Disordered" evidence="1">
    <location>
        <begin position="105"/>
        <end position="124"/>
    </location>
</feature>
<dbReference type="KEGG" id="vg:26639212"/>
<evidence type="ECO:0000313" key="3">
    <source>
        <dbReference type="Proteomes" id="UP000201810"/>
    </source>
</evidence>
<dbReference type="RefSeq" id="YP_009212716.1">
    <property type="nucleotide sequence ID" value="NC_028946.1"/>
</dbReference>
<dbReference type="OrthoDB" id="15458at10239"/>
<protein>
    <recommendedName>
        <fullName evidence="4">Helix-turn-helix DNA binding domain protein</fullName>
    </recommendedName>
</protein>
<organism evidence="2 3">
    <name type="scientific">Mycobacterium phage Dante</name>
    <dbReference type="NCBI Taxonomy" id="1698357"/>
    <lineage>
        <taxon>Viruses</taxon>
        <taxon>Duplodnaviria</taxon>
        <taxon>Heunggongvirae</taxon>
        <taxon>Uroviricota</taxon>
        <taxon>Caudoviricetes</taxon>
        <taxon>Gracegardnervirinae</taxon>
        <taxon>Cheoctovirus</taxon>
        <taxon>Cheoctovirus dante</taxon>
    </lineage>
</organism>
<dbReference type="Proteomes" id="UP000201810">
    <property type="component" value="Segment"/>
</dbReference>
<evidence type="ECO:0000256" key="1">
    <source>
        <dbReference type="SAM" id="MobiDB-lite"/>
    </source>
</evidence>
<reference evidence="3" key="1">
    <citation type="submission" date="2015-07" db="EMBL/GenBank/DDBJ databases">
        <authorList>
            <person name="Noorani M."/>
        </authorList>
    </citation>
    <scope>NUCLEOTIDE SEQUENCE [LARGE SCALE GENOMIC DNA]</scope>
</reference>
<name>A0A0K1Y798_9CAUD</name>
<dbReference type="EMBL" id="KT309034">
    <property type="protein sequence ID" value="AKY02985.1"/>
    <property type="molecule type" value="Genomic_DNA"/>
</dbReference>